<dbReference type="eggNOG" id="COG0596">
    <property type="taxonomic scope" value="Bacteria"/>
</dbReference>
<evidence type="ECO:0000313" key="1">
    <source>
        <dbReference type="EMBL" id="AGH45640.1"/>
    </source>
</evidence>
<reference evidence="1 2" key="1">
    <citation type="journal article" date="2013" name="Genome Announc.">
        <title>Complete Genome Sequence of Glaciecola psychrophila Strain 170T.</title>
        <authorList>
            <person name="Yin J."/>
            <person name="Chen J."/>
            <person name="Liu G."/>
            <person name="Yu Y."/>
            <person name="Song L."/>
            <person name="Wang X."/>
            <person name="Qu X."/>
        </authorList>
    </citation>
    <scope>NUCLEOTIDE SEQUENCE [LARGE SCALE GENOMIC DNA]</scope>
    <source>
        <strain evidence="1 2">170</strain>
    </source>
</reference>
<evidence type="ECO:0008006" key="3">
    <source>
        <dbReference type="Google" id="ProtNLM"/>
    </source>
</evidence>
<name>K7A5M5_9ALTE</name>
<proteinExistence type="predicted"/>
<evidence type="ECO:0000313" key="2">
    <source>
        <dbReference type="Proteomes" id="UP000011864"/>
    </source>
</evidence>
<dbReference type="Proteomes" id="UP000011864">
    <property type="component" value="Chromosome"/>
</dbReference>
<dbReference type="PATRIC" id="fig|1129794.4.peg.3514"/>
<dbReference type="EMBL" id="CP003837">
    <property type="protein sequence ID" value="AGH45640.1"/>
    <property type="molecule type" value="Genomic_DNA"/>
</dbReference>
<dbReference type="HOGENOM" id="CLU_2396964_0_0_6"/>
<protein>
    <recommendedName>
        <fullName evidence="3">Alpha/beta hydrolase</fullName>
    </recommendedName>
</protein>
<dbReference type="OrthoDB" id="2086224at2"/>
<sequence length="93" mass="10574">MHINTALASTPLSELNYNFEDLPVYVLSHDDTAYPDTQRWQSLHGPWSGLQEELLSISNITERQIVPNASHNIPNDAPDYVVNLIRQILHNPI</sequence>
<dbReference type="RefSeq" id="WP_007635269.1">
    <property type="nucleotide sequence ID" value="NC_020514.1"/>
</dbReference>
<accession>K7A5M5</accession>
<dbReference type="KEGG" id="gps:C427_3532"/>
<gene>
    <name evidence="1" type="ORF">C427_3532</name>
</gene>
<organism evidence="1 2">
    <name type="scientific">Paraglaciecola psychrophila 170</name>
    <dbReference type="NCBI Taxonomy" id="1129794"/>
    <lineage>
        <taxon>Bacteria</taxon>
        <taxon>Pseudomonadati</taxon>
        <taxon>Pseudomonadota</taxon>
        <taxon>Gammaproteobacteria</taxon>
        <taxon>Alteromonadales</taxon>
        <taxon>Alteromonadaceae</taxon>
        <taxon>Paraglaciecola</taxon>
    </lineage>
</organism>
<keyword evidence="2" id="KW-1185">Reference proteome</keyword>
<dbReference type="AlphaFoldDB" id="K7A5M5"/>